<keyword evidence="2" id="KW-1185">Reference proteome</keyword>
<organism evidence="1 2">
    <name type="scientific">Ramlibacter aurantiacus</name>
    <dbReference type="NCBI Taxonomy" id="2801330"/>
    <lineage>
        <taxon>Bacteria</taxon>
        <taxon>Pseudomonadati</taxon>
        <taxon>Pseudomonadota</taxon>
        <taxon>Betaproteobacteria</taxon>
        <taxon>Burkholderiales</taxon>
        <taxon>Comamonadaceae</taxon>
        <taxon>Ramlibacter</taxon>
    </lineage>
</organism>
<reference evidence="1" key="1">
    <citation type="submission" date="2021-01" db="EMBL/GenBank/DDBJ databases">
        <title>Ramlibacter sp. strain AW1 16S ribosomal RNA gene Genome sequencing and assembly.</title>
        <authorList>
            <person name="Kang M."/>
        </authorList>
    </citation>
    <scope>NUCLEOTIDE SEQUENCE</scope>
    <source>
        <strain evidence="1">AW1</strain>
    </source>
</reference>
<proteinExistence type="predicted"/>
<dbReference type="Proteomes" id="UP000613011">
    <property type="component" value="Unassembled WGS sequence"/>
</dbReference>
<dbReference type="InterPro" id="IPR008651">
    <property type="entry name" value="Uncharacterised_HicB"/>
</dbReference>
<comment type="caution">
    <text evidence="1">The sequence shown here is derived from an EMBL/GenBank/DDBJ whole genome shotgun (WGS) entry which is preliminary data.</text>
</comment>
<name>A0A937D1Q5_9BURK</name>
<dbReference type="SUPFAM" id="SSF143100">
    <property type="entry name" value="TTHA1013/TTHA0281-like"/>
    <property type="match status" value="1"/>
</dbReference>
<dbReference type="InterPro" id="IPR035069">
    <property type="entry name" value="TTHA1013/TTHA0281-like"/>
</dbReference>
<dbReference type="Pfam" id="PF05534">
    <property type="entry name" value="HicB"/>
    <property type="match status" value="1"/>
</dbReference>
<dbReference type="AlphaFoldDB" id="A0A937D1Q5"/>
<protein>
    <submittedName>
        <fullName evidence="1">Type II toxin-antitoxin system HicB family antitoxin</fullName>
    </submittedName>
</protein>
<evidence type="ECO:0000313" key="1">
    <source>
        <dbReference type="EMBL" id="MBL0419015.1"/>
    </source>
</evidence>
<dbReference type="RefSeq" id="WP_201682075.1">
    <property type="nucleotide sequence ID" value="NZ_JAEQNA010000001.1"/>
</dbReference>
<sequence length="171" mass="18625">MNLMRYLGFDGTAEIDLDRGTCFGKLLFIDDLVTYEASDPRALKAEFHAAVDDYLETCRQLGRPPKKPHSGLFNVRTTPEKHRDLLLCAAERGISLNAVVNEAIAQFLSAKCSDGIPTPSCTVAVNLVDTFVPSTDPRNFVTVSPSGDTVTPTLFIEAFGGRQKEAPANPH</sequence>
<evidence type="ECO:0000313" key="2">
    <source>
        <dbReference type="Proteomes" id="UP000613011"/>
    </source>
</evidence>
<dbReference type="EMBL" id="JAEQNA010000001">
    <property type="protein sequence ID" value="MBL0419015.1"/>
    <property type="molecule type" value="Genomic_DNA"/>
</dbReference>
<accession>A0A937D1Q5</accession>
<gene>
    <name evidence="1" type="ORF">JI739_01525</name>
</gene>